<evidence type="ECO:0000313" key="8">
    <source>
        <dbReference type="EMBL" id="MDX8151388.1"/>
    </source>
</evidence>
<comment type="caution">
    <text evidence="8">The sequence shown here is derived from an EMBL/GenBank/DDBJ whole genome shotgun (WGS) entry which is preliminary data.</text>
</comment>
<feature type="transmembrane region" description="Helical" evidence="6">
    <location>
        <begin position="89"/>
        <end position="109"/>
    </location>
</feature>
<feature type="transmembrane region" description="Helical" evidence="6">
    <location>
        <begin position="64"/>
        <end position="83"/>
    </location>
</feature>
<accession>A0ABU4VHY6</accession>
<feature type="domain" description="EamA" evidence="7">
    <location>
        <begin position="7"/>
        <end position="137"/>
    </location>
</feature>
<feature type="transmembrane region" description="Helical" evidence="6">
    <location>
        <begin position="33"/>
        <end position="52"/>
    </location>
</feature>
<evidence type="ECO:0000256" key="6">
    <source>
        <dbReference type="SAM" id="Phobius"/>
    </source>
</evidence>
<evidence type="ECO:0000256" key="4">
    <source>
        <dbReference type="ARBA" id="ARBA00022989"/>
    </source>
</evidence>
<keyword evidence="9" id="KW-1185">Reference proteome</keyword>
<evidence type="ECO:0000256" key="5">
    <source>
        <dbReference type="ARBA" id="ARBA00023136"/>
    </source>
</evidence>
<evidence type="ECO:0000313" key="9">
    <source>
        <dbReference type="Proteomes" id="UP001277761"/>
    </source>
</evidence>
<dbReference type="PANTHER" id="PTHR32322">
    <property type="entry name" value="INNER MEMBRANE TRANSPORTER"/>
    <property type="match status" value="1"/>
</dbReference>
<sequence length="243" mass="24327">MTRPQAMLLLALAATWGGSYALTAVLLDHGMPWAWIAALRLLVGAVVIAGLARLRTDRGGPRTPAGRSAVVGALAAGVSLPMIALGQRWVASGLAGVLVAAAPLCTAALERAGGGARLGRGGVAGLLTGFAGVVLLFAADLSGSSDALLGGLVILLAPLGYGAGAVLSRRWTAGVPPLRQTADNLAWATTIALVATAAGEGAPRCTAPARGWRCSCSACSARVSASRRSSRSSPRSGRRGRCS</sequence>
<protein>
    <submittedName>
        <fullName evidence="8">EamA family transporter</fullName>
    </submittedName>
</protein>
<organism evidence="8 9">
    <name type="scientific">Patulibacter brassicae</name>
    <dbReference type="NCBI Taxonomy" id="1705717"/>
    <lineage>
        <taxon>Bacteria</taxon>
        <taxon>Bacillati</taxon>
        <taxon>Actinomycetota</taxon>
        <taxon>Thermoleophilia</taxon>
        <taxon>Solirubrobacterales</taxon>
        <taxon>Patulibacteraceae</taxon>
        <taxon>Patulibacter</taxon>
    </lineage>
</organism>
<keyword evidence="5 6" id="KW-0472">Membrane</keyword>
<dbReference type="InterPro" id="IPR000620">
    <property type="entry name" value="EamA_dom"/>
</dbReference>
<dbReference type="Pfam" id="PF00892">
    <property type="entry name" value="EamA"/>
    <property type="match status" value="1"/>
</dbReference>
<dbReference type="PANTHER" id="PTHR32322:SF2">
    <property type="entry name" value="EAMA DOMAIN-CONTAINING PROTEIN"/>
    <property type="match status" value="1"/>
</dbReference>
<reference evidence="8 9" key="1">
    <citation type="submission" date="2023-11" db="EMBL/GenBank/DDBJ databases">
        <authorList>
            <person name="Xu M."/>
            <person name="Jiang T."/>
        </authorList>
    </citation>
    <scope>NUCLEOTIDE SEQUENCE [LARGE SCALE GENOMIC DNA]</scope>
    <source>
        <strain evidence="8 9">SD</strain>
    </source>
</reference>
<evidence type="ECO:0000256" key="3">
    <source>
        <dbReference type="ARBA" id="ARBA00022692"/>
    </source>
</evidence>
<evidence type="ECO:0000256" key="1">
    <source>
        <dbReference type="ARBA" id="ARBA00004141"/>
    </source>
</evidence>
<comment type="similarity">
    <text evidence="2">Belongs to the EamA transporter family.</text>
</comment>
<feature type="transmembrane region" description="Helical" evidence="6">
    <location>
        <begin position="147"/>
        <end position="167"/>
    </location>
</feature>
<evidence type="ECO:0000259" key="7">
    <source>
        <dbReference type="Pfam" id="PF00892"/>
    </source>
</evidence>
<keyword evidence="4 6" id="KW-1133">Transmembrane helix</keyword>
<dbReference type="Proteomes" id="UP001277761">
    <property type="component" value="Unassembled WGS sequence"/>
</dbReference>
<feature type="transmembrane region" description="Helical" evidence="6">
    <location>
        <begin position="121"/>
        <end position="141"/>
    </location>
</feature>
<dbReference type="RefSeq" id="WP_319953538.1">
    <property type="nucleotide sequence ID" value="NZ_JAXAVX010000002.1"/>
</dbReference>
<dbReference type="EMBL" id="JAXAVX010000002">
    <property type="protein sequence ID" value="MDX8151388.1"/>
    <property type="molecule type" value="Genomic_DNA"/>
</dbReference>
<name>A0ABU4VHY6_9ACTN</name>
<dbReference type="InterPro" id="IPR050638">
    <property type="entry name" value="AA-Vitamin_Transporters"/>
</dbReference>
<proteinExistence type="inferred from homology"/>
<keyword evidence="3 6" id="KW-0812">Transmembrane</keyword>
<gene>
    <name evidence="8" type="ORF">SK069_07285</name>
</gene>
<comment type="subcellular location">
    <subcellularLocation>
        <location evidence="1">Membrane</location>
        <topology evidence="1">Multi-pass membrane protein</topology>
    </subcellularLocation>
</comment>
<evidence type="ECO:0000256" key="2">
    <source>
        <dbReference type="ARBA" id="ARBA00007362"/>
    </source>
</evidence>